<proteinExistence type="predicted"/>
<evidence type="ECO:0000256" key="1">
    <source>
        <dbReference type="SAM" id="MobiDB-lite"/>
    </source>
</evidence>
<evidence type="ECO:0000313" key="4">
    <source>
        <dbReference type="EMBL" id="CAD8366021.1"/>
    </source>
</evidence>
<dbReference type="PANTHER" id="PTHR43592:SF15">
    <property type="entry name" value="CAAX AMINO TERMINAL PROTEASE FAMILY PROTEIN"/>
    <property type="match status" value="1"/>
</dbReference>
<feature type="domain" description="CAAX prenyl protease 2/Lysostaphin resistance protein A-like" evidence="3">
    <location>
        <begin position="250"/>
        <end position="336"/>
    </location>
</feature>
<dbReference type="Pfam" id="PF02517">
    <property type="entry name" value="Rce1-like"/>
    <property type="match status" value="1"/>
</dbReference>
<protein>
    <recommendedName>
        <fullName evidence="3">CAAX prenyl protease 2/Lysostaphin resistance protein A-like domain-containing protein</fullName>
    </recommendedName>
</protein>
<reference evidence="4" key="1">
    <citation type="submission" date="2021-01" db="EMBL/GenBank/DDBJ databases">
        <authorList>
            <person name="Corre E."/>
            <person name="Pelletier E."/>
            <person name="Niang G."/>
            <person name="Scheremetjew M."/>
            <person name="Finn R."/>
            <person name="Kale V."/>
            <person name="Holt S."/>
            <person name="Cochrane G."/>
            <person name="Meng A."/>
            <person name="Brown T."/>
            <person name="Cohen L."/>
        </authorList>
    </citation>
    <scope>NUCLEOTIDE SEQUENCE</scope>
    <source>
        <strain evidence="4">CCMP3303</strain>
    </source>
</reference>
<evidence type="ECO:0000256" key="2">
    <source>
        <dbReference type="SAM" id="Phobius"/>
    </source>
</evidence>
<organism evidence="4">
    <name type="scientific">Minutocellus polymorphus</name>
    <dbReference type="NCBI Taxonomy" id="265543"/>
    <lineage>
        <taxon>Eukaryota</taxon>
        <taxon>Sar</taxon>
        <taxon>Stramenopiles</taxon>
        <taxon>Ochrophyta</taxon>
        <taxon>Bacillariophyta</taxon>
        <taxon>Mediophyceae</taxon>
        <taxon>Cymatosirophycidae</taxon>
        <taxon>Cymatosirales</taxon>
        <taxon>Cymatosiraceae</taxon>
        <taxon>Minutocellus</taxon>
    </lineage>
</organism>
<dbReference type="GO" id="GO:0080120">
    <property type="term" value="P:CAAX-box protein maturation"/>
    <property type="evidence" value="ECO:0007669"/>
    <property type="project" value="UniProtKB-ARBA"/>
</dbReference>
<name>A0A7S0AJM5_9STRA</name>
<accession>A0A7S0AJM5</accession>
<dbReference type="PANTHER" id="PTHR43592">
    <property type="entry name" value="CAAX AMINO TERMINAL PROTEASE"/>
    <property type="match status" value="1"/>
</dbReference>
<dbReference type="AlphaFoldDB" id="A0A7S0AJM5"/>
<dbReference type="GO" id="GO:0004175">
    <property type="term" value="F:endopeptidase activity"/>
    <property type="evidence" value="ECO:0007669"/>
    <property type="project" value="UniProtKB-ARBA"/>
</dbReference>
<feature type="transmembrane region" description="Helical" evidence="2">
    <location>
        <begin position="246"/>
        <end position="263"/>
    </location>
</feature>
<keyword evidence="2" id="KW-0812">Transmembrane</keyword>
<feature type="region of interest" description="Disordered" evidence="1">
    <location>
        <begin position="363"/>
        <end position="382"/>
    </location>
</feature>
<gene>
    <name evidence="4" type="ORF">MPOL1434_LOCUS3716</name>
</gene>
<dbReference type="EMBL" id="HBEJ01006312">
    <property type="protein sequence ID" value="CAD8366021.1"/>
    <property type="molecule type" value="Transcribed_RNA"/>
</dbReference>
<keyword evidence="2" id="KW-0472">Membrane</keyword>
<sequence>MTANMKHRGTPLSDTIASMSTRRRSTSTTACAWALLLICLTIGAAPSCRAFTVTTPTSTSRSGISIGDGLRSTATSSMIGPPLRASVIRSSNIESRSSSLNWVGIGNGSKSHYKSRLHPSLKRSHRQRRLLSPLPALPFDEDGPVDIPNEVDNFDAKTTAALVAGQSALVAVAVLFATILGTSNYGLGSGFAISSQALQSGAIATIPLFVLAFVLDFVEKGVPALQDVTKATQRSVLALLGRKRKPLIALGTALALGAAAGIGEEMLFRGVLQEALAMQFGDSIAVISSSIVFGLLHAVTPLYAALASLASFFFGFLYLKSSNLAVPIICHGLYDVGALLWAHWTVTDLSFEEQTYIIEWQGAEEEDSSSGDKAPSSSSSSQ</sequence>
<feature type="transmembrane region" description="Helical" evidence="2">
    <location>
        <begin position="163"/>
        <end position="185"/>
    </location>
</feature>
<feature type="transmembrane region" description="Helical" evidence="2">
    <location>
        <begin position="197"/>
        <end position="215"/>
    </location>
</feature>
<keyword evidence="2" id="KW-1133">Transmembrane helix</keyword>
<feature type="transmembrane region" description="Helical" evidence="2">
    <location>
        <begin position="302"/>
        <end position="319"/>
    </location>
</feature>
<feature type="compositionally biased region" description="Low complexity" evidence="1">
    <location>
        <begin position="371"/>
        <end position="382"/>
    </location>
</feature>
<evidence type="ECO:0000259" key="3">
    <source>
        <dbReference type="Pfam" id="PF02517"/>
    </source>
</evidence>
<dbReference type="InterPro" id="IPR003675">
    <property type="entry name" value="Rce1/LyrA-like_dom"/>
</dbReference>